<dbReference type="Proteomes" id="UP000015101">
    <property type="component" value="Unassembled WGS sequence"/>
</dbReference>
<dbReference type="PANTHER" id="PTHR48029:SF1">
    <property type="entry name" value="NUCLEOLAR PROTEIN 8"/>
    <property type="match status" value="1"/>
</dbReference>
<feature type="region of interest" description="Disordered" evidence="2">
    <location>
        <begin position="160"/>
        <end position="214"/>
    </location>
</feature>
<dbReference type="InParanoid" id="T1FEY3"/>
<evidence type="ECO:0000313" key="5">
    <source>
        <dbReference type="Proteomes" id="UP000015101"/>
    </source>
</evidence>
<keyword evidence="1" id="KW-0694">RNA-binding</keyword>
<protein>
    <submittedName>
        <fullName evidence="3 4">Uncharacterized protein</fullName>
    </submittedName>
</protein>
<dbReference type="HOGENOM" id="CLU_987914_0_0_1"/>
<dbReference type="GeneID" id="20207382"/>
<name>T1FEY3_HELRO</name>
<evidence type="ECO:0000256" key="1">
    <source>
        <dbReference type="ARBA" id="ARBA00022884"/>
    </source>
</evidence>
<dbReference type="RefSeq" id="XP_009026679.1">
    <property type="nucleotide sequence ID" value="XM_009028431.1"/>
</dbReference>
<accession>T1FEY3</accession>
<feature type="compositionally biased region" description="Acidic residues" evidence="2">
    <location>
        <begin position="171"/>
        <end position="185"/>
    </location>
</feature>
<dbReference type="AlphaFoldDB" id="T1FEY3"/>
<dbReference type="STRING" id="6412.T1FEY3"/>
<dbReference type="GO" id="GO:0003723">
    <property type="term" value="F:RNA binding"/>
    <property type="evidence" value="ECO:0007669"/>
    <property type="project" value="UniProtKB-KW"/>
</dbReference>
<dbReference type="PANTHER" id="PTHR48029">
    <property type="entry name" value="NUCLEOLAR PROTEIN 8"/>
    <property type="match status" value="1"/>
</dbReference>
<dbReference type="OrthoDB" id="21643at2759"/>
<dbReference type="CTD" id="20207382"/>
<reference evidence="5" key="1">
    <citation type="submission" date="2012-12" db="EMBL/GenBank/DDBJ databases">
        <authorList>
            <person name="Hellsten U."/>
            <person name="Grimwood J."/>
            <person name="Chapman J.A."/>
            <person name="Shapiro H."/>
            <person name="Aerts A."/>
            <person name="Otillar R.P."/>
            <person name="Terry A.Y."/>
            <person name="Boore J.L."/>
            <person name="Simakov O."/>
            <person name="Marletaz F."/>
            <person name="Cho S.-J."/>
            <person name="Edsinger-Gonzales E."/>
            <person name="Havlak P."/>
            <person name="Kuo D.-H."/>
            <person name="Larsson T."/>
            <person name="Lv J."/>
            <person name="Arendt D."/>
            <person name="Savage R."/>
            <person name="Osoegawa K."/>
            <person name="de Jong P."/>
            <person name="Lindberg D.R."/>
            <person name="Seaver E.C."/>
            <person name="Weisblat D.A."/>
            <person name="Putnam N.H."/>
            <person name="Grigoriev I.V."/>
            <person name="Rokhsar D.S."/>
        </authorList>
    </citation>
    <scope>NUCLEOTIDE SEQUENCE</scope>
</reference>
<feature type="compositionally biased region" description="Basic and acidic residues" evidence="2">
    <location>
        <begin position="273"/>
        <end position="282"/>
    </location>
</feature>
<evidence type="ECO:0000313" key="3">
    <source>
        <dbReference type="EMBL" id="ESN95280.1"/>
    </source>
</evidence>
<reference evidence="4" key="3">
    <citation type="submission" date="2015-06" db="UniProtKB">
        <authorList>
            <consortium name="EnsemblMetazoa"/>
        </authorList>
    </citation>
    <scope>IDENTIFICATION</scope>
</reference>
<sequence>MYNGTQWNGKTVKLQIAKESFLDRLARERQATTSQIVEEWTPTVQSPPISTADKSSLTSVDNLTSKLVKTTSEQIKTKKEKPPKNEISEKKNLYLNDTERLYTTINNDMNKTSNKALTKQEASDLKRLQSLRVRDEGHSQQVDLIRKSLHAETINKKVIFKSDSENSSSSSDDDDDDSNDDVNDDKDDKNKKKLSLFDDGDEEEDDVKKRFDEKSHFEGKKGEKLFRLQMKIKDSRFRLDEKFASNDQSGDSTYDDDDDDDDDSANHSKPKKMKLDNDEGDG</sequence>
<evidence type="ECO:0000256" key="2">
    <source>
        <dbReference type="SAM" id="MobiDB-lite"/>
    </source>
</evidence>
<proteinExistence type="predicted"/>
<dbReference type="KEGG" id="hro:HELRODRAFT_179624"/>
<reference evidence="3 5" key="2">
    <citation type="journal article" date="2013" name="Nature">
        <title>Insights into bilaterian evolution from three spiralian genomes.</title>
        <authorList>
            <person name="Simakov O."/>
            <person name="Marletaz F."/>
            <person name="Cho S.J."/>
            <person name="Edsinger-Gonzales E."/>
            <person name="Havlak P."/>
            <person name="Hellsten U."/>
            <person name="Kuo D.H."/>
            <person name="Larsson T."/>
            <person name="Lv J."/>
            <person name="Arendt D."/>
            <person name="Savage R."/>
            <person name="Osoegawa K."/>
            <person name="de Jong P."/>
            <person name="Grimwood J."/>
            <person name="Chapman J.A."/>
            <person name="Shapiro H."/>
            <person name="Aerts A."/>
            <person name="Otillar R.P."/>
            <person name="Terry A.Y."/>
            <person name="Boore J.L."/>
            <person name="Grigoriev I.V."/>
            <person name="Lindberg D.R."/>
            <person name="Seaver E.C."/>
            <person name="Weisblat D.A."/>
            <person name="Putnam N.H."/>
            <person name="Rokhsar D.S."/>
        </authorList>
    </citation>
    <scope>NUCLEOTIDE SEQUENCE</scope>
</reference>
<feature type="region of interest" description="Disordered" evidence="2">
    <location>
        <begin position="237"/>
        <end position="282"/>
    </location>
</feature>
<feature type="compositionally biased region" description="Acidic residues" evidence="2">
    <location>
        <begin position="253"/>
        <end position="263"/>
    </location>
</feature>
<dbReference type="EnsemblMetazoa" id="HelroT179624">
    <property type="protein sequence ID" value="HelroP179624"/>
    <property type="gene ID" value="HelroG179624"/>
</dbReference>
<evidence type="ECO:0000313" key="4">
    <source>
        <dbReference type="EnsemblMetazoa" id="HelroP179624"/>
    </source>
</evidence>
<keyword evidence="5" id="KW-1185">Reference proteome</keyword>
<organism evidence="4 5">
    <name type="scientific">Helobdella robusta</name>
    <name type="common">Californian leech</name>
    <dbReference type="NCBI Taxonomy" id="6412"/>
    <lineage>
        <taxon>Eukaryota</taxon>
        <taxon>Metazoa</taxon>
        <taxon>Spiralia</taxon>
        <taxon>Lophotrochozoa</taxon>
        <taxon>Annelida</taxon>
        <taxon>Clitellata</taxon>
        <taxon>Hirudinea</taxon>
        <taxon>Rhynchobdellida</taxon>
        <taxon>Glossiphoniidae</taxon>
        <taxon>Helobdella</taxon>
    </lineage>
</organism>
<dbReference type="EMBL" id="KB097536">
    <property type="protein sequence ID" value="ESN95280.1"/>
    <property type="molecule type" value="Genomic_DNA"/>
</dbReference>
<gene>
    <name evidence="4" type="primary">20207382</name>
    <name evidence="3" type="ORF">HELRODRAFT_179624</name>
</gene>
<dbReference type="EMBL" id="AMQM01006903">
    <property type="status" value="NOT_ANNOTATED_CDS"/>
    <property type="molecule type" value="Genomic_DNA"/>
</dbReference>